<dbReference type="PRINTS" id="PR01484">
    <property type="entry name" value="PRTACTNFAMLY"/>
</dbReference>
<evidence type="ECO:0000313" key="4">
    <source>
        <dbReference type="EMBL" id="ANZ46072.1"/>
    </source>
</evidence>
<dbReference type="InterPro" id="IPR003991">
    <property type="entry name" value="Pertactin_virulence_factor"/>
</dbReference>
<name>A0A1B2I7X4_9BACT</name>
<dbReference type="InterPro" id="IPR051551">
    <property type="entry name" value="Autotransporter_adhesion"/>
</dbReference>
<dbReference type="PROSITE" id="PS51208">
    <property type="entry name" value="AUTOTRANSPORTER"/>
    <property type="match status" value="1"/>
</dbReference>
<dbReference type="GeneID" id="83058917"/>
<dbReference type="EMBL" id="CP016757">
    <property type="protein sequence ID" value="ANZ46072.1"/>
    <property type="molecule type" value="Genomic_DNA"/>
</dbReference>
<reference evidence="4" key="1">
    <citation type="submission" date="2016-08" db="EMBL/GenBank/DDBJ databases">
        <title>Complete genome of Cloacibacillus porcorum.</title>
        <authorList>
            <person name="Looft T."/>
            <person name="Bayles D.O."/>
            <person name="Alt D.P."/>
        </authorList>
    </citation>
    <scope>NUCLEOTIDE SEQUENCE [LARGE SCALE GENOMIC DNA]</scope>
    <source>
        <strain evidence="4">CL-84</strain>
    </source>
</reference>
<evidence type="ECO:0000256" key="2">
    <source>
        <dbReference type="SAM" id="SignalP"/>
    </source>
</evidence>
<gene>
    <name evidence="4" type="ORF">BED41_13785</name>
</gene>
<dbReference type="KEGG" id="cpor:BED41_13785"/>
<keyword evidence="1 2" id="KW-0732">Signal</keyword>
<evidence type="ECO:0000313" key="5">
    <source>
        <dbReference type="Proteomes" id="UP000093044"/>
    </source>
</evidence>
<keyword evidence="5" id="KW-1185">Reference proteome</keyword>
<dbReference type="PANTHER" id="PTHR35037:SF7">
    <property type="entry name" value="AUTOTRANSPORTER"/>
    <property type="match status" value="1"/>
</dbReference>
<dbReference type="RefSeq" id="WP_066747537.1">
    <property type="nucleotide sequence ID" value="NZ_CP016757.1"/>
</dbReference>
<dbReference type="SMART" id="SM00869">
    <property type="entry name" value="Autotransporter"/>
    <property type="match status" value="1"/>
</dbReference>
<dbReference type="InterPro" id="IPR005546">
    <property type="entry name" value="Autotransporte_beta"/>
</dbReference>
<dbReference type="InterPro" id="IPR036709">
    <property type="entry name" value="Autotransporte_beta_dom_sf"/>
</dbReference>
<dbReference type="STRING" id="1197717.BED41_13785"/>
<proteinExistence type="predicted"/>
<dbReference type="NCBIfam" id="TIGR01414">
    <property type="entry name" value="autotrans_barl"/>
    <property type="match status" value="1"/>
</dbReference>
<dbReference type="Gene3D" id="2.40.128.130">
    <property type="entry name" value="Autotransporter beta-domain"/>
    <property type="match status" value="1"/>
</dbReference>
<dbReference type="PANTHER" id="PTHR35037">
    <property type="entry name" value="C-TERMINAL REGION OF AIDA-LIKE PROTEIN"/>
    <property type="match status" value="1"/>
</dbReference>
<sequence length="896" mass="96311">MKKIQMICTAALLALCVHLPAAFAELNYTAPVETSNQWNEDVNISYTYDPSSYPSVNYKGAINLETTSSSFPQKSIVMNGDHTVKIRAFKEPGSSSSIQIFGIKVYGENEVKLNRVDVESSYISLHAQKGASITVGDDSRLITTDSTIGIYALDSSNIKIGSGVEIQAGSITSNVVYGYSVWANSQTGLSTIEIGDRANITNMGNYSNYGAAVYAQYGGHISIGSGSSITSKGDRDGSGKSNMGIYADANLAAQEVPGLRSTVVLGDDVTIVTDGTKSNTGINTGNGAIVTAGKNTTILTHGSGGNNHGAYAKSGSQITMKSAYIETEGDESYGLISKGSLNGSNTNISITEGSHIKTTGNGAHAVVAQDKGEVNLAGANTIETDLDNGSHALWAQDGGTITADGQMNILGNLHAESEGKINMTMQDGSYMKGFASIDNGQGGEIHMDMKNAYWDLHKQDSELSSLKMAAGATVDYTKEGSNLNLYAHDISGNGTFVMKTDIVGGNGDLLITDTSDGDHKIKVIDQGSAPTTGDEDPLKLVKTGDGNAEFTLTGKDNLVDIGAWRYGLRRALENENHWELFATKKPSPPASAAVNTFMGGYLLAYAETQTLMQRLGDLRDTDYDNGYWFRFHGGRMESNSRSFVRDFDMKYGGAQVGYDRKIKNSWKGDTYVGGYFGYSKGDLDYSILDGGTGGSGSVDSRTLGLYGTYIADDGFYVDAVLKYMWMKNDFDVLDSDGGHVTGDGLSTGGVGLSLELGKRFRFTKNERGENWYIEPQAQLSYTHQNGGYFNASNGLRIGVDKFNSLLGRLGMLAGYETAKTNVYVKVSYVKEFDGDVNIIANNVSIPESFGDSWWEYGLGFTAKLNDRNSIYMSLERSSGGKFTEPWKVYAGWRITI</sequence>
<feature type="chain" id="PRO_5008538971" description="Autotransporter domain-containing protein" evidence="2">
    <location>
        <begin position="25"/>
        <end position="896"/>
    </location>
</feature>
<dbReference type="InterPro" id="IPR006315">
    <property type="entry name" value="OM_autotransptr_brl_dom"/>
</dbReference>
<dbReference type="SUPFAM" id="SSF51126">
    <property type="entry name" value="Pectin lyase-like"/>
    <property type="match status" value="1"/>
</dbReference>
<dbReference type="SUPFAM" id="SSF103515">
    <property type="entry name" value="Autotransporter"/>
    <property type="match status" value="1"/>
</dbReference>
<dbReference type="InterPro" id="IPR012332">
    <property type="entry name" value="Autotransporter_pectin_lyase_C"/>
</dbReference>
<protein>
    <recommendedName>
        <fullName evidence="3">Autotransporter domain-containing protein</fullName>
    </recommendedName>
</protein>
<dbReference type="Pfam" id="PF03797">
    <property type="entry name" value="Autotransporter"/>
    <property type="match status" value="1"/>
</dbReference>
<dbReference type="InterPro" id="IPR004899">
    <property type="entry name" value="Pertactin_central"/>
</dbReference>
<dbReference type="Pfam" id="PF03212">
    <property type="entry name" value="Pertactin"/>
    <property type="match status" value="1"/>
</dbReference>
<feature type="signal peptide" evidence="2">
    <location>
        <begin position="1"/>
        <end position="24"/>
    </location>
</feature>
<dbReference type="Proteomes" id="UP000093044">
    <property type="component" value="Chromosome"/>
</dbReference>
<dbReference type="OrthoDB" id="78031at2"/>
<dbReference type="Gene3D" id="2.160.20.20">
    <property type="match status" value="1"/>
</dbReference>
<accession>A0A1B2I7X4</accession>
<evidence type="ECO:0000259" key="3">
    <source>
        <dbReference type="PROSITE" id="PS51208"/>
    </source>
</evidence>
<organism evidence="4 5">
    <name type="scientific">Cloacibacillus porcorum</name>
    <dbReference type="NCBI Taxonomy" id="1197717"/>
    <lineage>
        <taxon>Bacteria</taxon>
        <taxon>Thermotogati</taxon>
        <taxon>Synergistota</taxon>
        <taxon>Synergistia</taxon>
        <taxon>Synergistales</taxon>
        <taxon>Synergistaceae</taxon>
        <taxon>Cloacibacillus</taxon>
    </lineage>
</organism>
<dbReference type="GO" id="GO:0019867">
    <property type="term" value="C:outer membrane"/>
    <property type="evidence" value="ECO:0007669"/>
    <property type="project" value="InterPro"/>
</dbReference>
<feature type="domain" description="Autotransporter" evidence="3">
    <location>
        <begin position="620"/>
        <end position="896"/>
    </location>
</feature>
<dbReference type="AlphaFoldDB" id="A0A1B2I7X4"/>
<dbReference type="InterPro" id="IPR011050">
    <property type="entry name" value="Pectin_lyase_fold/virulence"/>
</dbReference>
<evidence type="ECO:0000256" key="1">
    <source>
        <dbReference type="ARBA" id="ARBA00022729"/>
    </source>
</evidence>